<dbReference type="Gene3D" id="3.30.1130.10">
    <property type="match status" value="1"/>
</dbReference>
<sequence>MTRTDGAYRIFAHGIVVHASIGLLDTEQRRRQPLSVDIDVYIVSDPPADDSDMMLDYRELVSVVLQVAEAMHTRLVETFARRVAVGCLALSGAIERAIVTVRKPGALAPAVAGVTLEVAR</sequence>
<dbReference type="InterPro" id="IPR006157">
    <property type="entry name" value="FolB_dom"/>
</dbReference>
<evidence type="ECO:0000313" key="10">
    <source>
        <dbReference type="Proteomes" id="UP000249229"/>
    </source>
</evidence>
<evidence type="ECO:0000313" key="9">
    <source>
        <dbReference type="EMBL" id="PZQ59684.1"/>
    </source>
</evidence>
<organism evidence="9 10">
    <name type="scientific">Sphingomonas taxi</name>
    <dbReference type="NCBI Taxonomy" id="1549858"/>
    <lineage>
        <taxon>Bacteria</taxon>
        <taxon>Pseudomonadati</taxon>
        <taxon>Pseudomonadota</taxon>
        <taxon>Alphaproteobacteria</taxon>
        <taxon>Sphingomonadales</taxon>
        <taxon>Sphingomonadaceae</taxon>
        <taxon>Sphingomonas</taxon>
    </lineage>
</organism>
<dbReference type="GO" id="GO:0046656">
    <property type="term" value="P:folic acid biosynthetic process"/>
    <property type="evidence" value="ECO:0007669"/>
    <property type="project" value="UniProtKB-KW"/>
</dbReference>
<accession>A0A2W5P380</accession>
<gene>
    <name evidence="9" type="ORF">DI544_11205</name>
</gene>
<comment type="caution">
    <text evidence="9">The sequence shown here is derived from an EMBL/GenBank/DDBJ whole genome shotgun (WGS) entry which is preliminary data.</text>
</comment>
<evidence type="ECO:0000256" key="5">
    <source>
        <dbReference type="ARBA" id="ARBA00022909"/>
    </source>
</evidence>
<dbReference type="PANTHER" id="PTHR42844">
    <property type="entry name" value="DIHYDRONEOPTERIN ALDOLASE 1-RELATED"/>
    <property type="match status" value="1"/>
</dbReference>
<comment type="catalytic activity">
    <reaction evidence="1">
        <text>7,8-dihydroneopterin = 6-hydroxymethyl-7,8-dihydropterin + glycolaldehyde</text>
        <dbReference type="Rhea" id="RHEA:10540"/>
        <dbReference type="ChEBI" id="CHEBI:17001"/>
        <dbReference type="ChEBI" id="CHEBI:17071"/>
        <dbReference type="ChEBI" id="CHEBI:44841"/>
        <dbReference type="EC" id="4.1.2.25"/>
    </reaction>
</comment>
<dbReference type="EMBL" id="QFQI01000008">
    <property type="protein sequence ID" value="PZQ59684.1"/>
    <property type="molecule type" value="Genomic_DNA"/>
</dbReference>
<evidence type="ECO:0000256" key="1">
    <source>
        <dbReference type="ARBA" id="ARBA00001353"/>
    </source>
</evidence>
<evidence type="ECO:0000256" key="7">
    <source>
        <dbReference type="ARBA" id="ARBA00032903"/>
    </source>
</evidence>
<feature type="domain" description="Dihydroneopterin aldolase/epimerase" evidence="8">
    <location>
        <begin position="10"/>
        <end position="120"/>
    </location>
</feature>
<proteinExistence type="inferred from homology"/>
<dbReference type="InterPro" id="IPR043133">
    <property type="entry name" value="GTP-CH-I_C/QueF"/>
</dbReference>
<dbReference type="Pfam" id="PF02152">
    <property type="entry name" value="FolB"/>
    <property type="match status" value="1"/>
</dbReference>
<reference evidence="9 10" key="1">
    <citation type="submission" date="2017-08" db="EMBL/GenBank/DDBJ databases">
        <title>Infants hospitalized years apart are colonized by the same room-sourced microbial strains.</title>
        <authorList>
            <person name="Brooks B."/>
            <person name="Olm M.R."/>
            <person name="Firek B.A."/>
            <person name="Baker R."/>
            <person name="Thomas B.C."/>
            <person name="Morowitz M.J."/>
            <person name="Banfield J.F."/>
        </authorList>
    </citation>
    <scope>NUCLEOTIDE SEQUENCE [LARGE SCALE GENOMIC DNA]</scope>
    <source>
        <strain evidence="9">S2_005_001_R1_22</strain>
    </source>
</reference>
<name>A0A2W5P380_9SPHN</name>
<protein>
    <recommendedName>
        <fullName evidence="4">dihydroneopterin aldolase</fullName>
        <ecNumber evidence="4">4.1.2.25</ecNumber>
    </recommendedName>
    <alternativeName>
        <fullName evidence="7">7,8-dihydroneopterin aldolase</fullName>
    </alternativeName>
</protein>
<evidence type="ECO:0000256" key="3">
    <source>
        <dbReference type="ARBA" id="ARBA00005708"/>
    </source>
</evidence>
<dbReference type="SUPFAM" id="SSF55620">
    <property type="entry name" value="Tetrahydrobiopterin biosynthesis enzymes-like"/>
    <property type="match status" value="1"/>
</dbReference>
<dbReference type="Proteomes" id="UP000249229">
    <property type="component" value="Unassembled WGS sequence"/>
</dbReference>
<keyword evidence="6" id="KW-0456">Lyase</keyword>
<evidence type="ECO:0000259" key="8">
    <source>
        <dbReference type="SMART" id="SM00905"/>
    </source>
</evidence>
<evidence type="ECO:0000256" key="4">
    <source>
        <dbReference type="ARBA" id="ARBA00013043"/>
    </source>
</evidence>
<dbReference type="GO" id="GO:0004150">
    <property type="term" value="F:dihydroneopterin aldolase activity"/>
    <property type="evidence" value="ECO:0007669"/>
    <property type="project" value="UniProtKB-EC"/>
</dbReference>
<comment type="pathway">
    <text evidence="2">Cofactor biosynthesis; tetrahydrofolate biosynthesis; 2-amino-4-hydroxy-6-hydroxymethyl-7,8-dihydropteridine diphosphate from 7,8-dihydroneopterin triphosphate: step 3/4.</text>
</comment>
<comment type="similarity">
    <text evidence="3">Belongs to the DHNA family.</text>
</comment>
<dbReference type="NCBIfam" id="TIGR00526">
    <property type="entry name" value="folB_dom"/>
    <property type="match status" value="1"/>
</dbReference>
<dbReference type="AlphaFoldDB" id="A0A2W5P380"/>
<dbReference type="PANTHER" id="PTHR42844:SF1">
    <property type="entry name" value="DIHYDRONEOPTERIN ALDOLASE 1-RELATED"/>
    <property type="match status" value="1"/>
</dbReference>
<dbReference type="EC" id="4.1.2.25" evidence="4"/>
<dbReference type="InterPro" id="IPR006156">
    <property type="entry name" value="Dihydroneopterin_aldolase"/>
</dbReference>
<evidence type="ECO:0000256" key="2">
    <source>
        <dbReference type="ARBA" id="ARBA00005013"/>
    </source>
</evidence>
<keyword evidence="5" id="KW-0289">Folate biosynthesis</keyword>
<dbReference type="GO" id="GO:0005737">
    <property type="term" value="C:cytoplasm"/>
    <property type="evidence" value="ECO:0007669"/>
    <property type="project" value="TreeGrafter"/>
</dbReference>
<evidence type="ECO:0000256" key="6">
    <source>
        <dbReference type="ARBA" id="ARBA00023239"/>
    </source>
</evidence>
<dbReference type="SMART" id="SM00905">
    <property type="entry name" value="FolB"/>
    <property type="match status" value="1"/>
</dbReference>